<dbReference type="SUPFAM" id="SSF55073">
    <property type="entry name" value="Nucleotide cyclase"/>
    <property type="match status" value="1"/>
</dbReference>
<dbReference type="Pfam" id="PF00990">
    <property type="entry name" value="GGDEF"/>
    <property type="match status" value="1"/>
</dbReference>
<dbReference type="NCBIfam" id="TIGR00254">
    <property type="entry name" value="GGDEF"/>
    <property type="match status" value="1"/>
</dbReference>
<evidence type="ECO:0000313" key="3">
    <source>
        <dbReference type="EMBL" id="SES97165.1"/>
    </source>
</evidence>
<dbReference type="OrthoDB" id="9805474at2"/>
<dbReference type="AlphaFoldDB" id="A0A1I0AS32"/>
<reference evidence="4" key="1">
    <citation type="submission" date="2016-10" db="EMBL/GenBank/DDBJ databases">
        <authorList>
            <person name="Varghese N."/>
            <person name="Submissions S."/>
        </authorList>
    </citation>
    <scope>NUCLEOTIDE SEQUENCE [LARGE SCALE GENOMIC DNA]</scope>
    <source>
        <strain evidence="4">DSM 13577</strain>
    </source>
</reference>
<keyword evidence="1" id="KW-1133">Transmembrane helix</keyword>
<keyword evidence="1" id="KW-0472">Membrane</keyword>
<proteinExistence type="predicted"/>
<organism evidence="3 4">
    <name type="scientific">Anaerobranca gottschalkii DSM 13577</name>
    <dbReference type="NCBI Taxonomy" id="1120990"/>
    <lineage>
        <taxon>Bacteria</taxon>
        <taxon>Bacillati</taxon>
        <taxon>Bacillota</taxon>
        <taxon>Clostridia</taxon>
        <taxon>Eubacteriales</taxon>
        <taxon>Proteinivoracaceae</taxon>
        <taxon>Anaerobranca</taxon>
    </lineage>
</organism>
<dbReference type="Gene3D" id="3.30.70.270">
    <property type="match status" value="1"/>
</dbReference>
<dbReference type="GO" id="GO:0052621">
    <property type="term" value="F:diguanylate cyclase activity"/>
    <property type="evidence" value="ECO:0007669"/>
    <property type="project" value="TreeGrafter"/>
</dbReference>
<dbReference type="EMBL" id="FOIF01000026">
    <property type="protein sequence ID" value="SES97165.1"/>
    <property type="molecule type" value="Genomic_DNA"/>
</dbReference>
<dbReference type="InterPro" id="IPR050469">
    <property type="entry name" value="Diguanylate_Cyclase"/>
</dbReference>
<dbReference type="InterPro" id="IPR003018">
    <property type="entry name" value="GAF"/>
</dbReference>
<dbReference type="InterPro" id="IPR029016">
    <property type="entry name" value="GAF-like_dom_sf"/>
</dbReference>
<name>A0A1I0AS32_9FIRM</name>
<dbReference type="SUPFAM" id="SSF55781">
    <property type="entry name" value="GAF domain-like"/>
    <property type="match status" value="1"/>
</dbReference>
<feature type="transmembrane region" description="Helical" evidence="1">
    <location>
        <begin position="24"/>
        <end position="43"/>
    </location>
</feature>
<dbReference type="Proteomes" id="UP000243819">
    <property type="component" value="Unassembled WGS sequence"/>
</dbReference>
<keyword evidence="4" id="KW-1185">Reference proteome</keyword>
<dbReference type="RefSeq" id="WP_091350781.1">
    <property type="nucleotide sequence ID" value="NZ_FOIF01000026.1"/>
</dbReference>
<dbReference type="SMART" id="SM00267">
    <property type="entry name" value="GGDEF"/>
    <property type="match status" value="1"/>
</dbReference>
<dbReference type="PROSITE" id="PS50887">
    <property type="entry name" value="GGDEF"/>
    <property type="match status" value="1"/>
</dbReference>
<dbReference type="SMART" id="SM00065">
    <property type="entry name" value="GAF"/>
    <property type="match status" value="1"/>
</dbReference>
<dbReference type="PANTHER" id="PTHR45138">
    <property type="entry name" value="REGULATORY COMPONENTS OF SENSORY TRANSDUCTION SYSTEM"/>
    <property type="match status" value="1"/>
</dbReference>
<dbReference type="Pfam" id="PF13185">
    <property type="entry name" value="GAF_2"/>
    <property type="match status" value="1"/>
</dbReference>
<evidence type="ECO:0000256" key="1">
    <source>
        <dbReference type="SAM" id="Phobius"/>
    </source>
</evidence>
<sequence length="398" mass="46209">MKRFIFGILLQSLGLYFLLKKTDFFSVIIAYVFFTTIFLFYIIHLKNKGKMEKYEGDRRILESIIQINDSILKVQNKEQLYQLILQKAVEIIPDAQMGSILILKENGFLEFEGTVGFSFNKNIDIKIKLEDTFLYRKSKGNIQKPCIIDDVELFNEDIIARDLKAKAQDTDFFITQSTVSAPIIINGVLYGMINVDNRKKGAFTEKDLLLMEYFASQIGTVIQRHQLLEKMKYLSQYDSLTNIYNRSYFEQRLTELYNKVEREKGNFSIVLFDLNNLKIINDTYGHDIGDRLITTFACEMKKSLDTSNTLFARYGGDEFIALFLNPKVEEIINILNKVSDKLAKEGMEIISQKIPVTFSYGISTYPSDAKDIKSLITVADTRMYKDKEKKKRRIKFEV</sequence>
<gene>
    <name evidence="3" type="ORF">SAMN03080614_10268</name>
</gene>
<dbReference type="Gene3D" id="3.30.450.40">
    <property type="match status" value="1"/>
</dbReference>
<accession>A0A1I0AS32</accession>
<protein>
    <submittedName>
        <fullName evidence="3">Diguanylate cyclase (GGDEF) domain-containing protein</fullName>
    </submittedName>
</protein>
<dbReference type="CDD" id="cd01949">
    <property type="entry name" value="GGDEF"/>
    <property type="match status" value="1"/>
</dbReference>
<feature type="domain" description="GGDEF" evidence="2">
    <location>
        <begin position="265"/>
        <end position="398"/>
    </location>
</feature>
<dbReference type="PANTHER" id="PTHR45138:SF9">
    <property type="entry name" value="DIGUANYLATE CYCLASE DGCM-RELATED"/>
    <property type="match status" value="1"/>
</dbReference>
<keyword evidence="1" id="KW-0812">Transmembrane</keyword>
<dbReference type="InterPro" id="IPR000160">
    <property type="entry name" value="GGDEF_dom"/>
</dbReference>
<evidence type="ECO:0000313" key="4">
    <source>
        <dbReference type="Proteomes" id="UP000243819"/>
    </source>
</evidence>
<evidence type="ECO:0000259" key="2">
    <source>
        <dbReference type="PROSITE" id="PS50887"/>
    </source>
</evidence>
<dbReference type="InterPro" id="IPR029787">
    <property type="entry name" value="Nucleotide_cyclase"/>
</dbReference>
<dbReference type="STRING" id="1120990.SAMN03080614_10268"/>
<dbReference type="InterPro" id="IPR043128">
    <property type="entry name" value="Rev_trsase/Diguanyl_cyclase"/>
</dbReference>